<dbReference type="VEuPathDB" id="FungiDB:BO97DRAFT_423489"/>
<keyword evidence="2" id="KW-1185">Reference proteome</keyword>
<organism evidence="1 2">
    <name type="scientific">Aspergillus homomorphus (strain CBS 101889)</name>
    <dbReference type="NCBI Taxonomy" id="1450537"/>
    <lineage>
        <taxon>Eukaryota</taxon>
        <taxon>Fungi</taxon>
        <taxon>Dikarya</taxon>
        <taxon>Ascomycota</taxon>
        <taxon>Pezizomycotina</taxon>
        <taxon>Eurotiomycetes</taxon>
        <taxon>Eurotiomycetidae</taxon>
        <taxon>Eurotiales</taxon>
        <taxon>Aspergillaceae</taxon>
        <taxon>Aspergillus</taxon>
        <taxon>Aspergillus subgen. Circumdati</taxon>
    </lineage>
</organism>
<accession>A0A395I0W9</accession>
<proteinExistence type="predicted"/>
<dbReference type="EMBL" id="KZ824278">
    <property type="protein sequence ID" value="RAL13710.1"/>
    <property type="molecule type" value="Genomic_DNA"/>
</dbReference>
<dbReference type="GeneID" id="37201166"/>
<evidence type="ECO:0000313" key="2">
    <source>
        <dbReference type="Proteomes" id="UP000248961"/>
    </source>
</evidence>
<dbReference type="AlphaFoldDB" id="A0A395I0W9"/>
<protein>
    <submittedName>
        <fullName evidence="1">Uncharacterized protein</fullName>
    </submittedName>
</protein>
<dbReference type="RefSeq" id="XP_025552864.1">
    <property type="nucleotide sequence ID" value="XM_025696877.1"/>
</dbReference>
<gene>
    <name evidence="1" type="ORF">BO97DRAFT_423489</name>
</gene>
<evidence type="ECO:0000313" key="1">
    <source>
        <dbReference type="EMBL" id="RAL13710.1"/>
    </source>
</evidence>
<name>A0A395I0W9_ASPHC</name>
<dbReference type="Proteomes" id="UP000248961">
    <property type="component" value="Unassembled WGS sequence"/>
</dbReference>
<reference evidence="1 2" key="1">
    <citation type="submission" date="2018-02" db="EMBL/GenBank/DDBJ databases">
        <title>The genomes of Aspergillus section Nigri reveals drivers in fungal speciation.</title>
        <authorList>
            <consortium name="DOE Joint Genome Institute"/>
            <person name="Vesth T.C."/>
            <person name="Nybo J."/>
            <person name="Theobald S."/>
            <person name="Brandl J."/>
            <person name="Frisvad J.C."/>
            <person name="Nielsen K.F."/>
            <person name="Lyhne E.K."/>
            <person name="Kogle M.E."/>
            <person name="Kuo A."/>
            <person name="Riley R."/>
            <person name="Clum A."/>
            <person name="Nolan M."/>
            <person name="Lipzen A."/>
            <person name="Salamov A."/>
            <person name="Henrissat B."/>
            <person name="Wiebenga A."/>
            <person name="De vries R.P."/>
            <person name="Grigoriev I.V."/>
            <person name="Mortensen U.H."/>
            <person name="Andersen M.R."/>
            <person name="Baker S.E."/>
        </authorList>
    </citation>
    <scope>NUCLEOTIDE SEQUENCE [LARGE SCALE GENOMIC DNA]</scope>
    <source>
        <strain evidence="1 2">CBS 101889</strain>
    </source>
</reference>
<sequence>MFGYTFECRIAAAVIVDVEIVKRNTDQVNWALYENELLKIFKARHQANPQLQLQFAFIHSKIWLRIYWEFTPEEESRSTSYGMHRVQWVDANEKMLKETFHCYLDRRTIKSYVLEKSMPAMGISLLTLQIFGRETTWRQ</sequence>